<sequence length="256" mass="27862">MTELVCFHEPDFPVTVVRPVGLLTYGSVPELRDAVHKALTDHPELVLVDVSGVEVLDDITLAAFPMLARQAADAGIPVVLFGPSPTFARHLETMTIGRQVPVFPCLDDALAAHARRPGPRRVEAVLSPVPAATAAARKLVDRSCARWRIRRLEDQAALITTELVANAVEHAGTRVRVSLALRQHYLHIAVRDDSPELPRRVTADDDLESGRGLLIVEGLASAWGFVKTTDGKVVWATLRLRPGAVAYRADSAREDT</sequence>
<accession>A0ABY5Z2G3</accession>
<evidence type="ECO:0000259" key="2">
    <source>
        <dbReference type="PROSITE" id="PS50801"/>
    </source>
</evidence>
<dbReference type="CDD" id="cd16936">
    <property type="entry name" value="HATPase_RsbW-like"/>
    <property type="match status" value="1"/>
</dbReference>
<evidence type="ECO:0000313" key="3">
    <source>
        <dbReference type="EMBL" id="UWZ35067.1"/>
    </source>
</evidence>
<dbReference type="InterPro" id="IPR002645">
    <property type="entry name" value="STAS_dom"/>
</dbReference>
<gene>
    <name evidence="3" type="ORF">Drose_28470</name>
</gene>
<keyword evidence="4" id="KW-1185">Reference proteome</keyword>
<dbReference type="Gene3D" id="3.30.565.10">
    <property type="entry name" value="Histidine kinase-like ATPase, C-terminal domain"/>
    <property type="match status" value="1"/>
</dbReference>
<dbReference type="Pfam" id="PF01740">
    <property type="entry name" value="STAS"/>
    <property type="match status" value="1"/>
</dbReference>
<dbReference type="PANTHER" id="PTHR35526:SF3">
    <property type="entry name" value="ANTI-SIGMA-F FACTOR RSBW"/>
    <property type="match status" value="1"/>
</dbReference>
<dbReference type="PROSITE" id="PS50801">
    <property type="entry name" value="STAS"/>
    <property type="match status" value="1"/>
</dbReference>
<dbReference type="InterPro" id="IPR036513">
    <property type="entry name" value="STAS_dom_sf"/>
</dbReference>
<dbReference type="Pfam" id="PF13581">
    <property type="entry name" value="HATPase_c_2"/>
    <property type="match status" value="1"/>
</dbReference>
<keyword evidence="1" id="KW-0808">Transferase</keyword>
<dbReference type="SUPFAM" id="SSF52091">
    <property type="entry name" value="SpoIIaa-like"/>
    <property type="match status" value="1"/>
</dbReference>
<feature type="domain" description="STAS" evidence="2">
    <location>
        <begin position="14"/>
        <end position="113"/>
    </location>
</feature>
<keyword evidence="1" id="KW-0723">Serine/threonine-protein kinase</keyword>
<keyword evidence="1" id="KW-0418">Kinase</keyword>
<organism evidence="3 4">
    <name type="scientific">Dactylosporangium roseum</name>
    <dbReference type="NCBI Taxonomy" id="47989"/>
    <lineage>
        <taxon>Bacteria</taxon>
        <taxon>Bacillati</taxon>
        <taxon>Actinomycetota</taxon>
        <taxon>Actinomycetes</taxon>
        <taxon>Micromonosporales</taxon>
        <taxon>Micromonosporaceae</taxon>
        <taxon>Dactylosporangium</taxon>
    </lineage>
</organism>
<evidence type="ECO:0000256" key="1">
    <source>
        <dbReference type="ARBA" id="ARBA00022527"/>
    </source>
</evidence>
<protein>
    <submittedName>
        <fullName evidence="3">STAS domain-containing protein</fullName>
    </submittedName>
</protein>
<proteinExistence type="predicted"/>
<dbReference type="InterPro" id="IPR036890">
    <property type="entry name" value="HATPase_C_sf"/>
</dbReference>
<dbReference type="Proteomes" id="UP001058271">
    <property type="component" value="Chromosome"/>
</dbReference>
<name>A0ABY5Z2G3_9ACTN</name>
<dbReference type="RefSeq" id="WP_260724414.1">
    <property type="nucleotide sequence ID" value="NZ_BAAABS010000082.1"/>
</dbReference>
<dbReference type="InterPro" id="IPR003594">
    <property type="entry name" value="HATPase_dom"/>
</dbReference>
<dbReference type="PANTHER" id="PTHR35526">
    <property type="entry name" value="ANTI-SIGMA-F FACTOR RSBW-RELATED"/>
    <property type="match status" value="1"/>
</dbReference>
<dbReference type="CDD" id="cd07043">
    <property type="entry name" value="STAS_anti-anti-sigma_factors"/>
    <property type="match status" value="1"/>
</dbReference>
<reference evidence="3" key="1">
    <citation type="submission" date="2021-04" db="EMBL/GenBank/DDBJ databases">
        <title>Biosynthetic gene clusters of Dactylosporangioum roseum.</title>
        <authorList>
            <person name="Hartkoorn R.C."/>
            <person name="Beaudoing E."/>
            <person name="Hot D."/>
            <person name="Moureu S."/>
        </authorList>
    </citation>
    <scope>NUCLEOTIDE SEQUENCE</scope>
    <source>
        <strain evidence="3">NRRL B-16295</strain>
    </source>
</reference>
<dbReference type="InterPro" id="IPR050267">
    <property type="entry name" value="Anti-sigma-factor_SerPK"/>
</dbReference>
<dbReference type="Gene3D" id="3.30.750.24">
    <property type="entry name" value="STAS domain"/>
    <property type="match status" value="1"/>
</dbReference>
<dbReference type="SUPFAM" id="SSF55874">
    <property type="entry name" value="ATPase domain of HSP90 chaperone/DNA topoisomerase II/histidine kinase"/>
    <property type="match status" value="1"/>
</dbReference>
<evidence type="ECO:0000313" key="4">
    <source>
        <dbReference type="Proteomes" id="UP001058271"/>
    </source>
</evidence>
<dbReference type="EMBL" id="CP073721">
    <property type="protein sequence ID" value="UWZ35067.1"/>
    <property type="molecule type" value="Genomic_DNA"/>
</dbReference>